<dbReference type="InterPro" id="IPR000873">
    <property type="entry name" value="AMP-dep_synth/lig_dom"/>
</dbReference>
<dbReference type="Proteomes" id="UP000005713">
    <property type="component" value="Unassembled WGS sequence"/>
</dbReference>
<dbReference type="NCBIfam" id="TIGR02262">
    <property type="entry name" value="benz_CoA_lig"/>
    <property type="match status" value="1"/>
</dbReference>
<dbReference type="Gene3D" id="3.30.300.30">
    <property type="match status" value="1"/>
</dbReference>
<organism evidence="4 5">
    <name type="scientific">Sagittula stellata (strain ATCC 700073 / DSM 11524 / E-37)</name>
    <dbReference type="NCBI Taxonomy" id="388399"/>
    <lineage>
        <taxon>Bacteria</taxon>
        <taxon>Pseudomonadati</taxon>
        <taxon>Pseudomonadota</taxon>
        <taxon>Alphaproteobacteria</taxon>
        <taxon>Rhodobacterales</taxon>
        <taxon>Roseobacteraceae</taxon>
        <taxon>Sagittula</taxon>
    </lineage>
</organism>
<dbReference type="Pfam" id="PF00501">
    <property type="entry name" value="AMP-binding"/>
    <property type="match status" value="1"/>
</dbReference>
<dbReference type="Pfam" id="PF13193">
    <property type="entry name" value="AMP-binding_C"/>
    <property type="match status" value="1"/>
</dbReference>
<keyword evidence="1 4" id="KW-0436">Ligase</keyword>
<dbReference type="PANTHER" id="PTHR43352:SF1">
    <property type="entry name" value="ANTHRANILATE--COA LIGASE"/>
    <property type="match status" value="1"/>
</dbReference>
<feature type="domain" description="AMP-dependent synthetase/ligase" evidence="2">
    <location>
        <begin position="18"/>
        <end position="376"/>
    </location>
</feature>
<dbReference type="PANTHER" id="PTHR43352">
    <property type="entry name" value="ACETYL-COA SYNTHETASE"/>
    <property type="match status" value="1"/>
</dbReference>
<dbReference type="Gene3D" id="3.40.50.980">
    <property type="match status" value="1"/>
</dbReference>
<dbReference type="OrthoDB" id="9803968at2"/>
<sequence length="522" mass="57048">MTENQNAALHFVDRHLSEGRADKVAFREAAGKTRSLTYGQLSARSDLVAGALGAAGIQPEQRVACLVLDQIEYPEIFWGALKAHVIPIALNTLLTPETYDFILRDSRAVCLFVSRELYDTVKPVLAENPFLRHVVVIGDDTPEGCLNYERCLEGAEAVPVAQVSEDECAFWLYSSGSTGQPKGVRHVHGALRATADTYGAQVLGIEEDDVVFSVAKIFFAYGLGNAMTFPMSVGATTILFNGRPVPEVAAQIIRDERPTIFCGVPTLYAATVHWLEKNGVPEHRLRACISAGEALPTEVGTAWLRLWGVDILDGVGSTEMLHIFLSNRPGDVVYGTSGMAVPGYELRCVDEEGNQIAPGGVGELLVRGASAAEGYWNKRSKSRATFEGEWTRTGDKYEITEEGRFVYCGRTDDMFKVSGIWVSPFEVEQALVAHPGVLEAAVVPWRDDDDLEKPKAFVVLKEGADAGEVIGALKEFVKARVGAWKYPRWVQVVEDLPKTATGKIQRFKLRAQAAPEKMEGVA</sequence>
<dbReference type="AlphaFoldDB" id="A3K0X6"/>
<evidence type="ECO:0000259" key="3">
    <source>
        <dbReference type="Pfam" id="PF13193"/>
    </source>
</evidence>
<name>A3K0X6_SAGS3</name>
<proteinExistence type="predicted"/>
<dbReference type="SUPFAM" id="SSF56801">
    <property type="entry name" value="Acetyl-CoA synthetase-like"/>
    <property type="match status" value="1"/>
</dbReference>
<dbReference type="Gene3D" id="2.30.38.10">
    <property type="entry name" value="Luciferase, Domain 3"/>
    <property type="match status" value="1"/>
</dbReference>
<dbReference type="EMBL" id="AAYA01000003">
    <property type="protein sequence ID" value="EBA09441.1"/>
    <property type="molecule type" value="Genomic_DNA"/>
</dbReference>
<evidence type="ECO:0000259" key="2">
    <source>
        <dbReference type="Pfam" id="PF00501"/>
    </source>
</evidence>
<dbReference type="RefSeq" id="WP_005857144.1">
    <property type="nucleotide sequence ID" value="NZ_AAYA01000003.1"/>
</dbReference>
<dbReference type="InterPro" id="IPR011957">
    <property type="entry name" value="Benz_CoA_lig"/>
</dbReference>
<dbReference type="InterPro" id="IPR025110">
    <property type="entry name" value="AMP-bd_C"/>
</dbReference>
<dbReference type="GO" id="GO:0005524">
    <property type="term" value="F:ATP binding"/>
    <property type="evidence" value="ECO:0007669"/>
    <property type="project" value="InterPro"/>
</dbReference>
<accession>A3K0X6</accession>
<gene>
    <name evidence="4" type="ORF">SSE37_24404</name>
</gene>
<dbReference type="GO" id="GO:0044550">
    <property type="term" value="P:secondary metabolite biosynthetic process"/>
    <property type="evidence" value="ECO:0007669"/>
    <property type="project" value="TreeGrafter"/>
</dbReference>
<evidence type="ECO:0000313" key="5">
    <source>
        <dbReference type="Proteomes" id="UP000005713"/>
    </source>
</evidence>
<dbReference type="InterPro" id="IPR045851">
    <property type="entry name" value="AMP-bd_C_sf"/>
</dbReference>
<evidence type="ECO:0000256" key="1">
    <source>
        <dbReference type="ARBA" id="ARBA00022598"/>
    </source>
</evidence>
<dbReference type="GO" id="GO:0016878">
    <property type="term" value="F:acid-thiol ligase activity"/>
    <property type="evidence" value="ECO:0007669"/>
    <property type="project" value="TreeGrafter"/>
</dbReference>
<dbReference type="eggNOG" id="COG0365">
    <property type="taxonomic scope" value="Bacteria"/>
</dbReference>
<dbReference type="GO" id="GO:0016405">
    <property type="term" value="F:CoA-ligase activity"/>
    <property type="evidence" value="ECO:0007669"/>
    <property type="project" value="InterPro"/>
</dbReference>
<feature type="domain" description="AMP-binding enzyme C-terminal" evidence="3">
    <location>
        <begin position="426"/>
        <end position="503"/>
    </location>
</feature>
<keyword evidence="5" id="KW-1185">Reference proteome</keyword>
<dbReference type="Gene3D" id="3.40.50.12820">
    <property type="match status" value="1"/>
</dbReference>
<reference evidence="4 5" key="1">
    <citation type="submission" date="2006-06" db="EMBL/GenBank/DDBJ databases">
        <authorList>
            <person name="Moran M.A."/>
            <person name="Ferriera S."/>
            <person name="Johnson J."/>
            <person name="Kravitz S."/>
            <person name="Beeson K."/>
            <person name="Sutton G."/>
            <person name="Rogers Y.-H."/>
            <person name="Friedman R."/>
            <person name="Frazier M."/>
            <person name="Venter J.C."/>
        </authorList>
    </citation>
    <scope>NUCLEOTIDE SEQUENCE [LARGE SCALE GENOMIC DNA]</scope>
    <source>
        <strain evidence="4 5">E-37</strain>
    </source>
</reference>
<comment type="caution">
    <text evidence="4">The sequence shown here is derived from an EMBL/GenBank/DDBJ whole genome shotgun (WGS) entry which is preliminary data.</text>
</comment>
<evidence type="ECO:0000313" key="4">
    <source>
        <dbReference type="EMBL" id="EBA09441.1"/>
    </source>
</evidence>
<protein>
    <submittedName>
        <fullName evidence="4">Benzoate-coenzyme A ligase</fullName>
    </submittedName>
</protein>